<dbReference type="Gene3D" id="3.60.20.10">
    <property type="entry name" value="Glutamine Phosphoribosylpyrophosphate, subunit 1, domain 1"/>
    <property type="match status" value="1"/>
</dbReference>
<protein>
    <submittedName>
        <fullName evidence="1">DUF1028 domain-containing protein</fullName>
    </submittedName>
</protein>
<dbReference type="Pfam" id="PF06267">
    <property type="entry name" value="DUF1028"/>
    <property type="match status" value="1"/>
</dbReference>
<dbReference type="PANTHER" id="PTHR39328:SF1">
    <property type="entry name" value="BLL2871 PROTEIN"/>
    <property type="match status" value="1"/>
</dbReference>
<dbReference type="PANTHER" id="PTHR39328">
    <property type="entry name" value="BLL2871 PROTEIN"/>
    <property type="match status" value="1"/>
</dbReference>
<proteinExistence type="predicted"/>
<dbReference type="Proteomes" id="UP001500483">
    <property type="component" value="Unassembled WGS sequence"/>
</dbReference>
<keyword evidence="2" id="KW-1185">Reference proteome</keyword>
<name>A0ABP6RMZ1_9PSEU</name>
<accession>A0ABP6RMZ1</accession>
<evidence type="ECO:0000313" key="1">
    <source>
        <dbReference type="EMBL" id="GAA3357537.1"/>
    </source>
</evidence>
<gene>
    <name evidence="1" type="ORF">GCM10020366_26000</name>
</gene>
<dbReference type="InterPro" id="IPR029055">
    <property type="entry name" value="Ntn_hydrolases_N"/>
</dbReference>
<dbReference type="RefSeq" id="WP_258348853.1">
    <property type="nucleotide sequence ID" value="NZ_BAAAYK010000038.1"/>
</dbReference>
<organism evidence="1 2">
    <name type="scientific">Saccharopolyspora gregorii</name>
    <dbReference type="NCBI Taxonomy" id="33914"/>
    <lineage>
        <taxon>Bacteria</taxon>
        <taxon>Bacillati</taxon>
        <taxon>Actinomycetota</taxon>
        <taxon>Actinomycetes</taxon>
        <taxon>Pseudonocardiales</taxon>
        <taxon>Pseudonocardiaceae</taxon>
        <taxon>Saccharopolyspora</taxon>
    </lineage>
</organism>
<dbReference type="InterPro" id="IPR010430">
    <property type="entry name" value="DUF1028"/>
</dbReference>
<dbReference type="SUPFAM" id="SSF56235">
    <property type="entry name" value="N-terminal nucleophile aminohydrolases (Ntn hydrolases)"/>
    <property type="match status" value="1"/>
</dbReference>
<dbReference type="EMBL" id="BAAAYK010000038">
    <property type="protein sequence ID" value="GAA3357537.1"/>
    <property type="molecule type" value="Genomic_DNA"/>
</dbReference>
<reference evidence="2" key="1">
    <citation type="journal article" date="2019" name="Int. J. Syst. Evol. Microbiol.">
        <title>The Global Catalogue of Microorganisms (GCM) 10K type strain sequencing project: providing services to taxonomists for standard genome sequencing and annotation.</title>
        <authorList>
            <consortium name="The Broad Institute Genomics Platform"/>
            <consortium name="The Broad Institute Genome Sequencing Center for Infectious Disease"/>
            <person name="Wu L."/>
            <person name="Ma J."/>
        </authorList>
    </citation>
    <scope>NUCLEOTIDE SEQUENCE [LARGE SCALE GENOMIC DNA]</scope>
    <source>
        <strain evidence="2">JCM 9687</strain>
    </source>
</reference>
<sequence length="223" mass="22758">MTFSVLGTDGRGAVGIAVTSSSPAVAARCIHLRAGVGGASSQNVTDPRLGPALLDALESGSGAQAALDSVVRGHELVEHRQLTVLEPGGGGAAHSGAASLGVHRHRVEPGVVAAGNMLAAPEVVDAVAESFAASTGELERRLLTALEAGLAAGGEAGPVHSAGLSVVREVSWRETDLRIDWSGSPIADLRDLLEIWLPQRDDYVTRALDPTAAPSYGVPGDER</sequence>
<evidence type="ECO:0000313" key="2">
    <source>
        <dbReference type="Proteomes" id="UP001500483"/>
    </source>
</evidence>
<comment type="caution">
    <text evidence="1">The sequence shown here is derived from an EMBL/GenBank/DDBJ whole genome shotgun (WGS) entry which is preliminary data.</text>
</comment>